<dbReference type="GO" id="GO:0009100">
    <property type="term" value="P:glycoprotein metabolic process"/>
    <property type="evidence" value="ECO:0007669"/>
    <property type="project" value="UniProtKB-ARBA"/>
</dbReference>
<evidence type="ECO:0000259" key="5">
    <source>
        <dbReference type="Pfam" id="PF04991"/>
    </source>
</evidence>
<dbReference type="RefSeq" id="XP_062646718.1">
    <property type="nucleotide sequence ID" value="XM_062787915.1"/>
</dbReference>
<keyword evidence="2" id="KW-0812">Transmembrane</keyword>
<organism evidence="6 7">
    <name type="scientific">Parathielavia appendiculata</name>
    <dbReference type="NCBI Taxonomy" id="2587402"/>
    <lineage>
        <taxon>Eukaryota</taxon>
        <taxon>Fungi</taxon>
        <taxon>Dikarya</taxon>
        <taxon>Ascomycota</taxon>
        <taxon>Pezizomycotina</taxon>
        <taxon>Sordariomycetes</taxon>
        <taxon>Sordariomycetidae</taxon>
        <taxon>Sordariales</taxon>
        <taxon>Chaetomiaceae</taxon>
        <taxon>Parathielavia</taxon>
    </lineage>
</organism>
<accession>A0AAN6Z2V2</accession>
<dbReference type="GO" id="GO:0016020">
    <property type="term" value="C:membrane"/>
    <property type="evidence" value="ECO:0007669"/>
    <property type="project" value="UniProtKB-SubCell"/>
</dbReference>
<reference evidence="6" key="2">
    <citation type="submission" date="2023-05" db="EMBL/GenBank/DDBJ databases">
        <authorList>
            <consortium name="Lawrence Berkeley National Laboratory"/>
            <person name="Steindorff A."/>
            <person name="Hensen N."/>
            <person name="Bonometti L."/>
            <person name="Westerberg I."/>
            <person name="Brannstrom I.O."/>
            <person name="Guillou S."/>
            <person name="Cros-Aarteil S."/>
            <person name="Calhoun S."/>
            <person name="Haridas S."/>
            <person name="Kuo A."/>
            <person name="Mondo S."/>
            <person name="Pangilinan J."/>
            <person name="Riley R."/>
            <person name="Labutti K."/>
            <person name="Andreopoulos B."/>
            <person name="Lipzen A."/>
            <person name="Chen C."/>
            <person name="Yanf M."/>
            <person name="Daum C."/>
            <person name="Ng V."/>
            <person name="Clum A."/>
            <person name="Ohm R."/>
            <person name="Martin F."/>
            <person name="Silar P."/>
            <person name="Natvig D."/>
            <person name="Lalanne C."/>
            <person name="Gautier V."/>
            <person name="Ament-Velasquez S.L."/>
            <person name="Kruys A."/>
            <person name="Hutchinson M.I."/>
            <person name="Powell A.J."/>
            <person name="Barry K."/>
            <person name="Miller A.N."/>
            <person name="Grigoriev I.V."/>
            <person name="Debuchy R."/>
            <person name="Gladieux P."/>
            <person name="Thoren M.H."/>
            <person name="Johannesson H."/>
        </authorList>
    </citation>
    <scope>NUCLEOTIDE SEQUENCE</scope>
    <source>
        <strain evidence="6">CBS 731.68</strain>
    </source>
</reference>
<dbReference type="EMBL" id="MU853230">
    <property type="protein sequence ID" value="KAK4122947.1"/>
    <property type="molecule type" value="Genomic_DNA"/>
</dbReference>
<evidence type="ECO:0000256" key="4">
    <source>
        <dbReference type="ARBA" id="ARBA00023136"/>
    </source>
</evidence>
<gene>
    <name evidence="6" type="ORF">N657DRAFT_552654</name>
</gene>
<evidence type="ECO:0000313" key="7">
    <source>
        <dbReference type="Proteomes" id="UP001302602"/>
    </source>
</evidence>
<proteinExistence type="predicted"/>
<keyword evidence="3" id="KW-1133">Transmembrane helix</keyword>
<feature type="domain" description="LicD/FKTN/FKRP nucleotidyltransferase" evidence="5">
    <location>
        <begin position="71"/>
        <end position="179"/>
    </location>
</feature>
<evidence type="ECO:0000256" key="3">
    <source>
        <dbReference type="ARBA" id="ARBA00022989"/>
    </source>
</evidence>
<dbReference type="Proteomes" id="UP001302602">
    <property type="component" value="Unassembled WGS sequence"/>
</dbReference>
<dbReference type="Pfam" id="PF04991">
    <property type="entry name" value="LicD"/>
    <property type="match status" value="2"/>
</dbReference>
<name>A0AAN6Z2V2_9PEZI</name>
<dbReference type="GeneID" id="87824685"/>
<dbReference type="InterPro" id="IPR009644">
    <property type="entry name" value="FKTN/MNN4/W02B3.4-1"/>
</dbReference>
<comment type="subcellular location">
    <subcellularLocation>
        <location evidence="1">Membrane</location>
        <topology evidence="1">Single-pass membrane protein</topology>
    </subcellularLocation>
</comment>
<feature type="non-terminal residue" evidence="6">
    <location>
        <position position="249"/>
    </location>
</feature>
<reference evidence="6" key="1">
    <citation type="journal article" date="2023" name="Mol. Phylogenet. Evol.">
        <title>Genome-scale phylogeny and comparative genomics of the fungal order Sordariales.</title>
        <authorList>
            <person name="Hensen N."/>
            <person name="Bonometti L."/>
            <person name="Westerberg I."/>
            <person name="Brannstrom I.O."/>
            <person name="Guillou S."/>
            <person name="Cros-Aarteil S."/>
            <person name="Calhoun S."/>
            <person name="Haridas S."/>
            <person name="Kuo A."/>
            <person name="Mondo S."/>
            <person name="Pangilinan J."/>
            <person name="Riley R."/>
            <person name="LaButti K."/>
            <person name="Andreopoulos B."/>
            <person name="Lipzen A."/>
            <person name="Chen C."/>
            <person name="Yan M."/>
            <person name="Daum C."/>
            <person name="Ng V."/>
            <person name="Clum A."/>
            <person name="Steindorff A."/>
            <person name="Ohm R.A."/>
            <person name="Martin F."/>
            <person name="Silar P."/>
            <person name="Natvig D.O."/>
            <person name="Lalanne C."/>
            <person name="Gautier V."/>
            <person name="Ament-Velasquez S.L."/>
            <person name="Kruys A."/>
            <person name="Hutchinson M.I."/>
            <person name="Powell A.J."/>
            <person name="Barry K."/>
            <person name="Miller A.N."/>
            <person name="Grigoriev I.V."/>
            <person name="Debuchy R."/>
            <person name="Gladieux P."/>
            <person name="Hiltunen Thoren M."/>
            <person name="Johannesson H."/>
        </authorList>
    </citation>
    <scope>NUCLEOTIDE SEQUENCE</scope>
    <source>
        <strain evidence="6">CBS 731.68</strain>
    </source>
</reference>
<feature type="non-terminal residue" evidence="6">
    <location>
        <position position="1"/>
    </location>
</feature>
<comment type="caution">
    <text evidence="6">The sequence shown here is derived from an EMBL/GenBank/DDBJ whole genome shotgun (WGS) entry which is preliminary data.</text>
</comment>
<keyword evidence="7" id="KW-1185">Reference proteome</keyword>
<evidence type="ECO:0000256" key="2">
    <source>
        <dbReference type="ARBA" id="ARBA00022692"/>
    </source>
</evidence>
<dbReference type="AlphaFoldDB" id="A0AAN6Z2V2"/>
<dbReference type="PANTHER" id="PTHR15407:SF28">
    <property type="entry name" value="RIBITOL-5-PHOSPHATE TRANSFERASE FKTN"/>
    <property type="match status" value="1"/>
</dbReference>
<sequence>TSPNSNHNQNNADAPPSPPQEYKYFHEAGFSLELSHYDARFFRGPVPYATHRAILTHLIRSYLSTFRVTLGLETWLAHGTLLGWWWNGRIMPWDFDVDAQVSGATLAVLAERHNGSMHEYTLRNETSGRDETRVFLLDVNPFGTKVDRGTGENAIDARWIDVETGMYVDITALMERDPENSPGVVSCKNFHWYKMEELYPLRETVFEGVKAMVPREFEKVLVDEYGAKSLVVTEWEGHHFDAELKEWVK</sequence>
<evidence type="ECO:0000313" key="6">
    <source>
        <dbReference type="EMBL" id="KAK4122947.1"/>
    </source>
</evidence>
<dbReference type="PANTHER" id="PTHR15407">
    <property type="entry name" value="FUKUTIN-RELATED"/>
    <property type="match status" value="1"/>
</dbReference>
<keyword evidence="4" id="KW-0472">Membrane</keyword>
<feature type="domain" description="LicD/FKTN/FKRP nucleotidyltransferase" evidence="5">
    <location>
        <begin position="188"/>
        <end position="226"/>
    </location>
</feature>
<dbReference type="InterPro" id="IPR007074">
    <property type="entry name" value="LicD/FKTN/FKRP_NTP_transf"/>
</dbReference>
<protein>
    <recommendedName>
        <fullName evidence="5">LicD/FKTN/FKRP nucleotidyltransferase domain-containing protein</fullName>
    </recommendedName>
</protein>
<evidence type="ECO:0000256" key="1">
    <source>
        <dbReference type="ARBA" id="ARBA00004167"/>
    </source>
</evidence>